<comment type="caution">
    <text evidence="11">The sequence shown here is derived from an EMBL/GenBank/DDBJ whole genome shotgun (WGS) entry which is preliminary data.</text>
</comment>
<feature type="compositionally biased region" description="Polar residues" evidence="8">
    <location>
        <begin position="1"/>
        <end position="12"/>
    </location>
</feature>
<keyword evidence="5 9" id="KW-0812">Transmembrane</keyword>
<evidence type="ECO:0000313" key="11">
    <source>
        <dbReference type="EMBL" id="MET3600880.1"/>
    </source>
</evidence>
<keyword evidence="12" id="KW-1185">Reference proteome</keyword>
<dbReference type="Gene3D" id="1.10.3720.10">
    <property type="entry name" value="MetI-like"/>
    <property type="match status" value="1"/>
</dbReference>
<feature type="transmembrane region" description="Helical" evidence="9">
    <location>
        <begin position="122"/>
        <end position="143"/>
    </location>
</feature>
<feature type="region of interest" description="Disordered" evidence="8">
    <location>
        <begin position="1"/>
        <end position="20"/>
    </location>
</feature>
<feature type="transmembrane region" description="Helical" evidence="9">
    <location>
        <begin position="26"/>
        <end position="56"/>
    </location>
</feature>
<comment type="similarity">
    <text evidence="2">Belongs to the binding-protein-dependent transport system permease family. CysTW subfamily.</text>
</comment>
<proteinExistence type="inferred from homology"/>
<keyword evidence="6 9" id="KW-1133">Transmembrane helix</keyword>
<evidence type="ECO:0000256" key="2">
    <source>
        <dbReference type="ARBA" id="ARBA00007069"/>
    </source>
</evidence>
<evidence type="ECO:0000256" key="1">
    <source>
        <dbReference type="ARBA" id="ARBA00004651"/>
    </source>
</evidence>
<dbReference type="RefSeq" id="WP_354434756.1">
    <property type="nucleotide sequence ID" value="NZ_JBEPLY010000010.1"/>
</dbReference>
<accession>A0ABV2ID83</accession>
<evidence type="ECO:0000259" key="10">
    <source>
        <dbReference type="PROSITE" id="PS50928"/>
    </source>
</evidence>
<evidence type="ECO:0000256" key="4">
    <source>
        <dbReference type="ARBA" id="ARBA00022475"/>
    </source>
</evidence>
<reference evidence="11 12" key="1">
    <citation type="submission" date="2024-06" db="EMBL/GenBank/DDBJ databases">
        <title>Genomic Encyclopedia of Type Strains, Phase IV (KMG-IV): sequencing the most valuable type-strain genomes for metagenomic binning, comparative biology and taxonomic classification.</title>
        <authorList>
            <person name="Goeker M."/>
        </authorList>
    </citation>
    <scope>NUCLEOTIDE SEQUENCE [LARGE SCALE GENOMIC DNA]</scope>
    <source>
        <strain evidence="11 12">DSM 28102</strain>
    </source>
</reference>
<evidence type="ECO:0000256" key="8">
    <source>
        <dbReference type="SAM" id="MobiDB-lite"/>
    </source>
</evidence>
<dbReference type="PROSITE" id="PS50928">
    <property type="entry name" value="ABC_TM1"/>
    <property type="match status" value="1"/>
</dbReference>
<evidence type="ECO:0000256" key="5">
    <source>
        <dbReference type="ARBA" id="ARBA00022692"/>
    </source>
</evidence>
<dbReference type="SUPFAM" id="SSF161098">
    <property type="entry name" value="MetI-like"/>
    <property type="match status" value="1"/>
</dbReference>
<protein>
    <submittedName>
        <fullName evidence="11">Spermidine/putrescine transport system permease protein</fullName>
    </submittedName>
</protein>
<dbReference type="EMBL" id="JBEPLY010000010">
    <property type="protein sequence ID" value="MET3600880.1"/>
    <property type="molecule type" value="Genomic_DNA"/>
</dbReference>
<feature type="domain" description="ABC transmembrane type-1" evidence="10">
    <location>
        <begin position="85"/>
        <end position="293"/>
    </location>
</feature>
<sequence length="303" mass="33916">MSTVSDAVTNPSKRSRRRHPNKPPGWLAYVQIAPLTLVLTLFLVLPLIMVLIVSFFDYDSFRVIPDFVLTNYKEMLFSATIWRTLWSTIRFTLYVLAITAVLGFLVAYYVAFYVRRPGVKTLFFLACAVPFLTSNIIRMISWVPYLGRNGLLNDALVSTGVIDKPLDMLLYSPFAVILVYVYLYTLFMVTPLFNSMMRIDKSLVEAATDAGAKPWQIMMFVILPLCRSGFAIGAVFIITLVMSDYVTVRLMSGGQSASTVLLISNQISLLQYPAACANAILLLVVVMSAIGAMLRNVDIRRSL</sequence>
<dbReference type="InterPro" id="IPR035906">
    <property type="entry name" value="MetI-like_sf"/>
</dbReference>
<evidence type="ECO:0000256" key="9">
    <source>
        <dbReference type="SAM" id="Phobius"/>
    </source>
</evidence>
<keyword evidence="3" id="KW-0813">Transport</keyword>
<dbReference type="Proteomes" id="UP001549164">
    <property type="component" value="Unassembled WGS sequence"/>
</dbReference>
<keyword evidence="4" id="KW-1003">Cell membrane</keyword>
<evidence type="ECO:0000313" key="12">
    <source>
        <dbReference type="Proteomes" id="UP001549164"/>
    </source>
</evidence>
<evidence type="ECO:0000256" key="7">
    <source>
        <dbReference type="ARBA" id="ARBA00023136"/>
    </source>
</evidence>
<evidence type="ECO:0000256" key="6">
    <source>
        <dbReference type="ARBA" id="ARBA00022989"/>
    </source>
</evidence>
<keyword evidence="7 9" id="KW-0472">Membrane</keyword>
<feature type="transmembrane region" description="Helical" evidence="9">
    <location>
        <begin position="174"/>
        <end position="196"/>
    </location>
</feature>
<name>A0ABV2ID83_9HYPH</name>
<dbReference type="InterPro" id="IPR000515">
    <property type="entry name" value="MetI-like"/>
</dbReference>
<dbReference type="PANTHER" id="PTHR42929:SF1">
    <property type="entry name" value="INNER MEMBRANE ABC TRANSPORTER PERMEASE PROTEIN YDCU-RELATED"/>
    <property type="match status" value="1"/>
</dbReference>
<comment type="subcellular location">
    <subcellularLocation>
        <location evidence="1">Cell membrane</location>
        <topology evidence="1">Multi-pass membrane protein</topology>
    </subcellularLocation>
</comment>
<evidence type="ECO:0000256" key="3">
    <source>
        <dbReference type="ARBA" id="ARBA00022448"/>
    </source>
</evidence>
<feature type="transmembrane region" description="Helical" evidence="9">
    <location>
        <begin position="272"/>
        <end position="294"/>
    </location>
</feature>
<dbReference type="CDD" id="cd06261">
    <property type="entry name" value="TM_PBP2"/>
    <property type="match status" value="1"/>
</dbReference>
<feature type="transmembrane region" description="Helical" evidence="9">
    <location>
        <begin position="217"/>
        <end position="242"/>
    </location>
</feature>
<feature type="transmembrane region" description="Helical" evidence="9">
    <location>
        <begin position="91"/>
        <end position="110"/>
    </location>
</feature>
<organism evidence="11 12">
    <name type="scientific">Martelella mangrovi</name>
    <dbReference type="NCBI Taxonomy" id="1397477"/>
    <lineage>
        <taxon>Bacteria</taxon>
        <taxon>Pseudomonadati</taxon>
        <taxon>Pseudomonadota</taxon>
        <taxon>Alphaproteobacteria</taxon>
        <taxon>Hyphomicrobiales</taxon>
        <taxon>Aurantimonadaceae</taxon>
        <taxon>Martelella</taxon>
    </lineage>
</organism>
<gene>
    <name evidence="11" type="ORF">ABID12_002831</name>
</gene>
<dbReference type="PANTHER" id="PTHR42929">
    <property type="entry name" value="INNER MEMBRANE ABC TRANSPORTER PERMEASE PROTEIN YDCU-RELATED-RELATED"/>
    <property type="match status" value="1"/>
</dbReference>